<evidence type="ECO:0000313" key="9">
    <source>
        <dbReference type="Proteomes" id="UP000557566"/>
    </source>
</evidence>
<feature type="signal peptide" evidence="7">
    <location>
        <begin position="1"/>
        <end position="19"/>
    </location>
</feature>
<evidence type="ECO:0000256" key="1">
    <source>
        <dbReference type="ARBA" id="ARBA00022722"/>
    </source>
</evidence>
<dbReference type="SUPFAM" id="SSF53933">
    <property type="entry name" value="Microbial ribonucleases"/>
    <property type="match status" value="1"/>
</dbReference>
<evidence type="ECO:0000256" key="6">
    <source>
        <dbReference type="PIRSR" id="PIRSR037430-2"/>
    </source>
</evidence>
<feature type="chain" id="PRO_5034897049" evidence="7">
    <location>
        <begin position="20"/>
        <end position="163"/>
    </location>
</feature>
<dbReference type="EMBL" id="JAAVMX010000001">
    <property type="protein sequence ID" value="KAF4513105.1"/>
    <property type="molecule type" value="Genomic_DNA"/>
</dbReference>
<dbReference type="GO" id="GO:0003723">
    <property type="term" value="F:RNA binding"/>
    <property type="evidence" value="ECO:0007669"/>
    <property type="project" value="InterPro"/>
</dbReference>
<keyword evidence="4 6" id="KW-1015">Disulfide bond</keyword>
<dbReference type="GO" id="GO:0004521">
    <property type="term" value="F:RNA endonuclease activity"/>
    <property type="evidence" value="ECO:0007669"/>
    <property type="project" value="InterPro"/>
</dbReference>
<evidence type="ECO:0000313" key="8">
    <source>
        <dbReference type="EMBL" id="KAF4513105.1"/>
    </source>
</evidence>
<feature type="active site" evidence="5">
    <location>
        <position position="75"/>
    </location>
</feature>
<protein>
    <submittedName>
        <fullName evidence="8">Uncharacterized protein</fullName>
    </submittedName>
</protein>
<dbReference type="Proteomes" id="UP000557566">
    <property type="component" value="Unassembled WGS sequence"/>
</dbReference>
<feature type="disulfide bond" evidence="6">
    <location>
        <begin position="90"/>
        <end position="141"/>
    </location>
</feature>
<dbReference type="InterPro" id="IPR048269">
    <property type="entry name" value="RNase_U2"/>
</dbReference>
<evidence type="ECO:0000256" key="4">
    <source>
        <dbReference type="ARBA" id="ARBA00023157"/>
    </source>
</evidence>
<organism evidence="8 9">
    <name type="scientific">Ophiocordyceps sinensis</name>
    <dbReference type="NCBI Taxonomy" id="72228"/>
    <lineage>
        <taxon>Eukaryota</taxon>
        <taxon>Fungi</taxon>
        <taxon>Dikarya</taxon>
        <taxon>Ascomycota</taxon>
        <taxon>Pezizomycotina</taxon>
        <taxon>Sordariomycetes</taxon>
        <taxon>Hypocreomycetidae</taxon>
        <taxon>Hypocreales</taxon>
        <taxon>Ophiocordycipitaceae</taxon>
        <taxon>Ophiocordyceps</taxon>
    </lineage>
</organism>
<dbReference type="Gene3D" id="3.10.450.30">
    <property type="entry name" value="Microbial ribonucleases"/>
    <property type="match status" value="1"/>
</dbReference>
<dbReference type="InterPro" id="IPR016191">
    <property type="entry name" value="Ribonuclease/ribotoxin"/>
</dbReference>
<keyword evidence="2 7" id="KW-0732">Signal</keyword>
<evidence type="ECO:0000256" key="3">
    <source>
        <dbReference type="ARBA" id="ARBA00022801"/>
    </source>
</evidence>
<evidence type="ECO:0000256" key="7">
    <source>
        <dbReference type="SAM" id="SignalP"/>
    </source>
</evidence>
<feature type="active site" description="Proton acceptor" evidence="5">
    <location>
        <position position="99"/>
    </location>
</feature>
<dbReference type="PIRSF" id="PIRSF037430">
    <property type="entry name" value="RNase_U2"/>
    <property type="match status" value="1"/>
</dbReference>
<evidence type="ECO:0000256" key="5">
    <source>
        <dbReference type="PIRSR" id="PIRSR037430-1"/>
    </source>
</evidence>
<dbReference type="OrthoDB" id="4470832at2759"/>
<proteinExistence type="predicted"/>
<feature type="active site" description="Proton donor" evidence="5">
    <location>
        <position position="146"/>
    </location>
</feature>
<dbReference type="SMR" id="A0A8H4PZC0"/>
<keyword evidence="9" id="KW-1185">Reference proteome</keyword>
<dbReference type="InterPro" id="IPR000026">
    <property type="entry name" value="N1-like"/>
</dbReference>
<dbReference type="AlphaFoldDB" id="A0A8H4PZC0"/>
<reference evidence="8 9" key="1">
    <citation type="journal article" date="2020" name="Genome Biol. Evol.">
        <title>A new high-quality draft genome assembly of the Chinese cordyceps Ophiocordyceps sinensis.</title>
        <authorList>
            <person name="Shu R."/>
            <person name="Zhang J."/>
            <person name="Meng Q."/>
            <person name="Zhang H."/>
            <person name="Zhou G."/>
            <person name="Li M."/>
            <person name="Wu P."/>
            <person name="Zhao Y."/>
            <person name="Chen C."/>
            <person name="Qin Q."/>
        </authorList>
    </citation>
    <scope>NUCLEOTIDE SEQUENCE [LARGE SCALE GENOMIC DNA]</scope>
    <source>
        <strain evidence="8 9">IOZ07</strain>
    </source>
</reference>
<keyword evidence="1" id="KW-0540">Nuclease</keyword>
<dbReference type="GO" id="GO:0016787">
    <property type="term" value="F:hydrolase activity"/>
    <property type="evidence" value="ECO:0007669"/>
    <property type="project" value="UniProtKB-KW"/>
</dbReference>
<accession>A0A8H4PZC0</accession>
<name>A0A8H4PZC0_9HYPO</name>
<sequence length="163" mass="17496">MKLLTAVFAAAVFNASALAAPVEAEGAGLEGRAPIVTCRPKLNGKTEKAFKVDVATAQTQARKAGLSTGKSGDPHRYHNGDKISFGAHGCDKKDAVLWEFPVYWVGKNAEWAKDVKTDKQPGGPTPLRVVYANSNGGIQYCGVMTHSEVNDRNQGLKFFQKCT</sequence>
<comment type="caution">
    <text evidence="8">The sequence shown here is derived from an EMBL/GenBank/DDBJ whole genome shotgun (WGS) entry which is preliminary data.</text>
</comment>
<dbReference type="Pfam" id="PF00545">
    <property type="entry name" value="Ribonuclease"/>
    <property type="match status" value="1"/>
</dbReference>
<evidence type="ECO:0000256" key="2">
    <source>
        <dbReference type="ARBA" id="ARBA00022729"/>
    </source>
</evidence>
<keyword evidence="3" id="KW-0378">Hydrolase</keyword>
<gene>
    <name evidence="8" type="ORF">G6O67_000423</name>
</gene>